<sequence length="328" mass="36251">MSQIDPGFASIQVLALQTSDSWFNGVIIESLTHGIYTALLGVILWRILISSTSRQTKVLAGISVFMYVLATVHFAVRWFYARRAFITNGETEETRFYSLADSLIAGGPLWVPTISSVVGGINILTADCIIIWRCWIIWDRNWRMIVLPSLCTLCGTIFDIFFLIEQLTPATDSQGKSPTPWGNSSINWGIAFNSMTLSTTVICTTLIVFRLARARTSLRFGPNLYYRVMEIIVESAALYAVVLAVYIPFIATNSPYSNYPQVVLASVTGIAPTLILLRVASVRKMDLGSHAQPLSVRHLSISGVEGSVTCVEEDRAILISQEKTVEVV</sequence>
<dbReference type="AlphaFoldDB" id="A0AA39JDB2"/>
<organism evidence="2 3">
    <name type="scientific">Armillaria tabescens</name>
    <name type="common">Ringless honey mushroom</name>
    <name type="synonym">Agaricus tabescens</name>
    <dbReference type="NCBI Taxonomy" id="1929756"/>
    <lineage>
        <taxon>Eukaryota</taxon>
        <taxon>Fungi</taxon>
        <taxon>Dikarya</taxon>
        <taxon>Basidiomycota</taxon>
        <taxon>Agaricomycotina</taxon>
        <taxon>Agaricomycetes</taxon>
        <taxon>Agaricomycetidae</taxon>
        <taxon>Agaricales</taxon>
        <taxon>Marasmiineae</taxon>
        <taxon>Physalacriaceae</taxon>
        <taxon>Desarmillaria</taxon>
    </lineage>
</organism>
<name>A0AA39JDB2_ARMTA</name>
<feature type="transmembrane region" description="Helical" evidence="1">
    <location>
        <begin position="109"/>
        <end position="132"/>
    </location>
</feature>
<feature type="transmembrane region" description="Helical" evidence="1">
    <location>
        <begin position="224"/>
        <end position="247"/>
    </location>
</feature>
<proteinExistence type="predicted"/>
<dbReference type="RefSeq" id="XP_060323333.1">
    <property type="nucleotide sequence ID" value="XM_060479964.1"/>
</dbReference>
<keyword evidence="3" id="KW-1185">Reference proteome</keyword>
<dbReference type="GeneID" id="85363512"/>
<feature type="transmembrane region" description="Helical" evidence="1">
    <location>
        <begin position="144"/>
        <end position="164"/>
    </location>
</feature>
<evidence type="ECO:0000313" key="3">
    <source>
        <dbReference type="Proteomes" id="UP001175211"/>
    </source>
</evidence>
<protein>
    <submittedName>
        <fullName evidence="2">Uncharacterized protein</fullName>
    </submittedName>
</protein>
<feature type="transmembrane region" description="Helical" evidence="1">
    <location>
        <begin position="190"/>
        <end position="212"/>
    </location>
</feature>
<keyword evidence="1" id="KW-1133">Transmembrane helix</keyword>
<gene>
    <name evidence="2" type="ORF">EV420DRAFT_1733624</name>
</gene>
<feature type="transmembrane region" description="Helical" evidence="1">
    <location>
        <begin position="22"/>
        <end position="46"/>
    </location>
</feature>
<evidence type="ECO:0000313" key="2">
    <source>
        <dbReference type="EMBL" id="KAK0439691.1"/>
    </source>
</evidence>
<keyword evidence="1" id="KW-0812">Transmembrane</keyword>
<accession>A0AA39JDB2</accession>
<dbReference type="EMBL" id="JAUEPS010000083">
    <property type="protein sequence ID" value="KAK0439691.1"/>
    <property type="molecule type" value="Genomic_DNA"/>
</dbReference>
<dbReference type="Proteomes" id="UP001175211">
    <property type="component" value="Unassembled WGS sequence"/>
</dbReference>
<evidence type="ECO:0000256" key="1">
    <source>
        <dbReference type="SAM" id="Phobius"/>
    </source>
</evidence>
<reference evidence="2" key="1">
    <citation type="submission" date="2023-06" db="EMBL/GenBank/DDBJ databases">
        <authorList>
            <consortium name="Lawrence Berkeley National Laboratory"/>
            <person name="Ahrendt S."/>
            <person name="Sahu N."/>
            <person name="Indic B."/>
            <person name="Wong-Bajracharya J."/>
            <person name="Merenyi Z."/>
            <person name="Ke H.-M."/>
            <person name="Monk M."/>
            <person name="Kocsube S."/>
            <person name="Drula E."/>
            <person name="Lipzen A."/>
            <person name="Balint B."/>
            <person name="Henrissat B."/>
            <person name="Andreopoulos B."/>
            <person name="Martin F.M."/>
            <person name="Harder C.B."/>
            <person name="Rigling D."/>
            <person name="Ford K.L."/>
            <person name="Foster G.D."/>
            <person name="Pangilinan J."/>
            <person name="Papanicolaou A."/>
            <person name="Barry K."/>
            <person name="LaButti K."/>
            <person name="Viragh M."/>
            <person name="Koriabine M."/>
            <person name="Yan M."/>
            <person name="Riley R."/>
            <person name="Champramary S."/>
            <person name="Plett K.L."/>
            <person name="Tsai I.J."/>
            <person name="Slot J."/>
            <person name="Sipos G."/>
            <person name="Plett J."/>
            <person name="Nagy L.G."/>
            <person name="Grigoriev I.V."/>
        </authorList>
    </citation>
    <scope>NUCLEOTIDE SEQUENCE</scope>
    <source>
        <strain evidence="2">CCBAS 213</strain>
    </source>
</reference>
<feature type="transmembrane region" description="Helical" evidence="1">
    <location>
        <begin position="58"/>
        <end position="80"/>
    </location>
</feature>
<comment type="caution">
    <text evidence="2">The sequence shown here is derived from an EMBL/GenBank/DDBJ whole genome shotgun (WGS) entry which is preliminary data.</text>
</comment>
<feature type="transmembrane region" description="Helical" evidence="1">
    <location>
        <begin position="259"/>
        <end position="277"/>
    </location>
</feature>
<keyword evidence="1" id="KW-0472">Membrane</keyword>